<dbReference type="InterPro" id="IPR036366">
    <property type="entry name" value="PGBDSf"/>
</dbReference>
<evidence type="ECO:0000256" key="1">
    <source>
        <dbReference type="SAM" id="SignalP"/>
    </source>
</evidence>
<dbReference type="KEGG" id="sarm:DVA86_23550"/>
<keyword evidence="4" id="KW-1185">Reference proteome</keyword>
<dbReference type="InterPro" id="IPR006311">
    <property type="entry name" value="TAT_signal"/>
</dbReference>
<feature type="chain" id="PRO_5016717498" evidence="1">
    <location>
        <begin position="30"/>
        <end position="359"/>
    </location>
</feature>
<accession>A0A345XU57</accession>
<dbReference type="RefSeq" id="WP_208881160.1">
    <property type="nucleotide sequence ID" value="NZ_CP031320.1"/>
</dbReference>
<protein>
    <submittedName>
        <fullName evidence="3">Peptidoglycan-binding protein</fullName>
    </submittedName>
</protein>
<organism evidence="3 4">
    <name type="scientific">Streptomyces armeniacus</name>
    <dbReference type="NCBI Taxonomy" id="83291"/>
    <lineage>
        <taxon>Bacteria</taxon>
        <taxon>Bacillati</taxon>
        <taxon>Actinomycetota</taxon>
        <taxon>Actinomycetes</taxon>
        <taxon>Kitasatosporales</taxon>
        <taxon>Streptomycetaceae</taxon>
        <taxon>Streptomyces</taxon>
    </lineage>
</organism>
<keyword evidence="1" id="KW-0732">Signal</keyword>
<evidence type="ECO:0000313" key="4">
    <source>
        <dbReference type="Proteomes" id="UP000254425"/>
    </source>
</evidence>
<proteinExistence type="predicted"/>
<dbReference type="PROSITE" id="PS51318">
    <property type="entry name" value="TAT"/>
    <property type="match status" value="1"/>
</dbReference>
<gene>
    <name evidence="3" type="ORF">DVA86_23550</name>
</gene>
<reference evidence="3 4" key="1">
    <citation type="submission" date="2018-07" db="EMBL/GenBank/DDBJ databases">
        <title>Draft genome of the type strain Streptomyces armeniacus ATCC 15676.</title>
        <authorList>
            <person name="Labana P."/>
            <person name="Gosse J.T."/>
            <person name="Boddy C.N."/>
        </authorList>
    </citation>
    <scope>NUCLEOTIDE SEQUENCE [LARGE SCALE GENOMIC DNA]</scope>
    <source>
        <strain evidence="3 4">ATCC 15676</strain>
    </source>
</reference>
<dbReference type="Pfam" id="PF01471">
    <property type="entry name" value="PG_binding_1"/>
    <property type="match status" value="2"/>
</dbReference>
<name>A0A345XU57_9ACTN</name>
<evidence type="ECO:0000259" key="2">
    <source>
        <dbReference type="Pfam" id="PF01471"/>
    </source>
</evidence>
<dbReference type="Gene3D" id="1.10.101.10">
    <property type="entry name" value="PGBD-like superfamily/PGBD"/>
    <property type="match status" value="2"/>
</dbReference>
<feature type="domain" description="Peptidoglycan binding-like" evidence="2">
    <location>
        <begin position="48"/>
        <end position="102"/>
    </location>
</feature>
<feature type="domain" description="Peptidoglycan binding-like" evidence="2">
    <location>
        <begin position="116"/>
        <end position="171"/>
    </location>
</feature>
<sequence>MPTRRTLLRTIAAGAGVTALGVVGSQAFAETASSPSPRDIDLKPGSTSSNVAAMQYLLTAYGYKTSADGYYGPVTEESVAKFQGARGLVKDGWAGPLTMEKMLDSDKVAAAEGWGNGSTVRAVQTLLVKLGYKMAVDGDFGPLTSSSVKKYQSACKLTASGTVNYTTWTHMFSPPEKPGDGLRKGPAVLVAQSGSGLSTWAYDCGPAAFVALQLRMGRKPGKWTDVAHRGGAIDYARRTVLRMTNDTRGTGQIGDEAGVVDGFERIGVDRARTGGFDGALSAVRAGGVSMLGGDLSVCAKWNGRSTGYTLHWIALLDYSSASGEYQVADSSSKYNKLVWVTHSQLASFASAWGASVCIK</sequence>
<dbReference type="AlphaFoldDB" id="A0A345XU57"/>
<dbReference type="InterPro" id="IPR036365">
    <property type="entry name" value="PGBD-like_sf"/>
</dbReference>
<dbReference type="Proteomes" id="UP000254425">
    <property type="component" value="Chromosome"/>
</dbReference>
<dbReference type="InterPro" id="IPR002477">
    <property type="entry name" value="Peptidoglycan-bd-like"/>
</dbReference>
<dbReference type="EMBL" id="CP031320">
    <property type="protein sequence ID" value="AXK35173.1"/>
    <property type="molecule type" value="Genomic_DNA"/>
</dbReference>
<evidence type="ECO:0000313" key="3">
    <source>
        <dbReference type="EMBL" id="AXK35173.1"/>
    </source>
</evidence>
<feature type="signal peptide" evidence="1">
    <location>
        <begin position="1"/>
        <end position="29"/>
    </location>
</feature>
<dbReference type="SUPFAM" id="SSF47090">
    <property type="entry name" value="PGBD-like"/>
    <property type="match status" value="2"/>
</dbReference>